<name>A0A6L8VKG9_9RHOB</name>
<dbReference type="AlphaFoldDB" id="A0A6L8VKG9"/>
<evidence type="ECO:0000256" key="1">
    <source>
        <dbReference type="ARBA" id="ARBA00007177"/>
    </source>
</evidence>
<dbReference type="GO" id="GO:0005737">
    <property type="term" value="C:cytoplasm"/>
    <property type="evidence" value="ECO:0007669"/>
    <property type="project" value="UniProtKB-SubCell"/>
</dbReference>
<keyword evidence="3" id="KW-0996">Nickel insertion</keyword>
<comment type="subcellular location">
    <subcellularLocation>
        <location evidence="3">Cytoplasm</location>
    </subcellularLocation>
</comment>
<comment type="subunit">
    <text evidence="3">UreD, UreF and UreG form a complex that acts as a GTP-hydrolysis-dependent molecular chaperone, activating the urease apoprotein by helping to assemble the nickel containing metallocenter of UreC. The UreE protein probably delivers the nickel.</text>
</comment>
<evidence type="ECO:0000256" key="2">
    <source>
        <dbReference type="ARBA" id="ARBA00023186"/>
    </source>
</evidence>
<dbReference type="InterPro" id="IPR002669">
    <property type="entry name" value="UreD"/>
</dbReference>
<dbReference type="Pfam" id="PF01774">
    <property type="entry name" value="UreD"/>
    <property type="match status" value="1"/>
</dbReference>
<comment type="similarity">
    <text evidence="1 3">Belongs to the UreD family.</text>
</comment>
<dbReference type="HAMAP" id="MF_01384">
    <property type="entry name" value="UreD"/>
    <property type="match status" value="1"/>
</dbReference>
<dbReference type="EMBL" id="WWNR01000008">
    <property type="protein sequence ID" value="MZQ90082.1"/>
    <property type="molecule type" value="Genomic_DNA"/>
</dbReference>
<dbReference type="Proteomes" id="UP000477083">
    <property type="component" value="Unassembled WGS sequence"/>
</dbReference>
<protein>
    <recommendedName>
        <fullName evidence="3">Urease accessory protein UreD</fullName>
    </recommendedName>
</protein>
<evidence type="ECO:0000256" key="3">
    <source>
        <dbReference type="HAMAP-Rule" id="MF_01384"/>
    </source>
</evidence>
<accession>A0A6L8VKG9</accession>
<keyword evidence="3" id="KW-0963">Cytoplasm</keyword>
<dbReference type="RefSeq" id="WP_161347342.1">
    <property type="nucleotide sequence ID" value="NZ_BMGW01000008.1"/>
</dbReference>
<evidence type="ECO:0000313" key="4">
    <source>
        <dbReference type="EMBL" id="MZQ90082.1"/>
    </source>
</evidence>
<comment type="function">
    <text evidence="3">Required for maturation of urease via the functional incorporation of the urease nickel metallocenter.</text>
</comment>
<dbReference type="GO" id="GO:0016151">
    <property type="term" value="F:nickel cation binding"/>
    <property type="evidence" value="ECO:0007669"/>
    <property type="project" value="UniProtKB-UniRule"/>
</dbReference>
<comment type="caution">
    <text evidence="4">The sequence shown here is derived from an EMBL/GenBank/DDBJ whole genome shotgun (WGS) entry which is preliminary data.</text>
</comment>
<proteinExistence type="inferred from homology"/>
<dbReference type="OrthoDB" id="9798842at2"/>
<dbReference type="PANTHER" id="PTHR33643:SF1">
    <property type="entry name" value="UREASE ACCESSORY PROTEIN D"/>
    <property type="match status" value="1"/>
</dbReference>
<gene>
    <name evidence="3" type="primary">ureD</name>
    <name evidence="4" type="ORF">GS660_13390</name>
</gene>
<reference evidence="4 5" key="1">
    <citation type="submission" date="2020-01" db="EMBL/GenBank/DDBJ databases">
        <title>Frigidibacter albus SP32T (=CGMCC 1.13995T).</title>
        <authorList>
            <person name="Liao X."/>
        </authorList>
    </citation>
    <scope>NUCLEOTIDE SEQUENCE [LARGE SCALE GENOMIC DNA]</scope>
    <source>
        <strain evidence="4 5">SP32</strain>
    </source>
</reference>
<organism evidence="4 5">
    <name type="scientific">Frigidibacter albus</name>
    <dbReference type="NCBI Taxonomy" id="1465486"/>
    <lineage>
        <taxon>Bacteria</taxon>
        <taxon>Pseudomonadati</taxon>
        <taxon>Pseudomonadota</taxon>
        <taxon>Alphaproteobacteria</taxon>
        <taxon>Rhodobacterales</taxon>
        <taxon>Paracoccaceae</taxon>
        <taxon>Frigidibacter</taxon>
    </lineage>
</organism>
<keyword evidence="2 3" id="KW-0143">Chaperone</keyword>
<dbReference type="PANTHER" id="PTHR33643">
    <property type="entry name" value="UREASE ACCESSORY PROTEIN D"/>
    <property type="match status" value="1"/>
</dbReference>
<sequence>MFHHPASIPIPSAALPGAMQRASGEASVEMIAKAGRTHLADLWQSGSAKAMLPRIHGPDPEVVFLNTAGGLTGGDTLRYALDLGPGARAVATTQTAERAYTAGGPGGGRASMQVRLTLGPGAHADWLPQETILYNGAALSRRTRADLAPGASVLMAEMLVLGRAAMGEAVAELALSDRREVWRGAVPVLVDPFALTGASLSLPGTGPRPALLAGARAVAMLALVANGAEDAAGPLRSALAGLEDAEAAVSGWDGRCLVRMRAADGLPMKRAVARALHILRGGASLPRVWQI</sequence>
<keyword evidence="5" id="KW-1185">Reference proteome</keyword>
<evidence type="ECO:0000313" key="5">
    <source>
        <dbReference type="Proteomes" id="UP000477083"/>
    </source>
</evidence>